<organism evidence="1 2">
    <name type="scientific">Arenibacter certesii</name>
    <dbReference type="NCBI Taxonomy" id="228955"/>
    <lineage>
        <taxon>Bacteria</taxon>
        <taxon>Pseudomonadati</taxon>
        <taxon>Bacteroidota</taxon>
        <taxon>Flavobacteriia</taxon>
        <taxon>Flavobacteriales</taxon>
        <taxon>Flavobacteriaceae</taxon>
        <taxon>Arenibacter</taxon>
    </lineage>
</organism>
<protein>
    <submittedName>
        <fullName evidence="1">Uncharacterized protein</fullName>
    </submittedName>
</protein>
<dbReference type="AlphaFoldDB" id="A0A918IUT6"/>
<comment type="caution">
    <text evidence="1">The sequence shown here is derived from an EMBL/GenBank/DDBJ whole genome shotgun (WGS) entry which is preliminary data.</text>
</comment>
<dbReference type="EMBL" id="BMWP01000010">
    <property type="protein sequence ID" value="GGW32924.1"/>
    <property type="molecule type" value="Genomic_DNA"/>
</dbReference>
<proteinExistence type="predicted"/>
<evidence type="ECO:0000313" key="2">
    <source>
        <dbReference type="Proteomes" id="UP000634668"/>
    </source>
</evidence>
<name>A0A918IUT6_9FLAO</name>
<reference evidence="1" key="2">
    <citation type="submission" date="2020-09" db="EMBL/GenBank/DDBJ databases">
        <authorList>
            <person name="Sun Q."/>
            <person name="Kim S."/>
        </authorList>
    </citation>
    <scope>NUCLEOTIDE SEQUENCE</scope>
    <source>
        <strain evidence="1">KCTC 12113</strain>
    </source>
</reference>
<sequence>MGENQYLKKGKIYILKKRTLQIEYITIILTKDLIPDLNRSSKNQILKLKINILIIRPPIR</sequence>
<evidence type="ECO:0000313" key="1">
    <source>
        <dbReference type="EMBL" id="GGW32924.1"/>
    </source>
</evidence>
<keyword evidence="2" id="KW-1185">Reference proteome</keyword>
<gene>
    <name evidence="1" type="ORF">GCM10007383_17350</name>
</gene>
<reference evidence="1" key="1">
    <citation type="journal article" date="2014" name="Int. J. Syst. Evol. Microbiol.">
        <title>Complete genome sequence of Corynebacterium casei LMG S-19264T (=DSM 44701T), isolated from a smear-ripened cheese.</title>
        <authorList>
            <consortium name="US DOE Joint Genome Institute (JGI-PGF)"/>
            <person name="Walter F."/>
            <person name="Albersmeier A."/>
            <person name="Kalinowski J."/>
            <person name="Ruckert C."/>
        </authorList>
    </citation>
    <scope>NUCLEOTIDE SEQUENCE</scope>
    <source>
        <strain evidence="1">KCTC 12113</strain>
    </source>
</reference>
<accession>A0A918IUT6</accession>
<dbReference type="Proteomes" id="UP000634668">
    <property type="component" value="Unassembled WGS sequence"/>
</dbReference>